<comment type="function">
    <text evidence="6 9">Catalyzes cyclization of the linear tetrapyrrole, hydroxymethylbilane, to the macrocyclic uroporphyrinogen III.</text>
</comment>
<dbReference type="InterPro" id="IPR039793">
    <property type="entry name" value="UROS/Hem4"/>
</dbReference>
<reference evidence="11 12" key="1">
    <citation type="submission" date="2019-12" db="EMBL/GenBank/DDBJ databases">
        <authorList>
            <person name="Zhao J."/>
        </authorList>
    </citation>
    <scope>NUCLEOTIDE SEQUENCE [LARGE SCALE GENOMIC DNA]</scope>
    <source>
        <strain evidence="11 12">S-15</strain>
    </source>
</reference>
<organism evidence="11 12">
    <name type="scientific">Acidiluteibacter ferrifornacis</name>
    <dbReference type="NCBI Taxonomy" id="2692424"/>
    <lineage>
        <taxon>Bacteria</taxon>
        <taxon>Pseudomonadati</taxon>
        <taxon>Bacteroidota</taxon>
        <taxon>Flavobacteriia</taxon>
        <taxon>Flavobacteriales</taxon>
        <taxon>Cryomorphaceae</taxon>
        <taxon>Acidiluteibacter</taxon>
    </lineage>
</organism>
<evidence type="ECO:0000256" key="5">
    <source>
        <dbReference type="ARBA" id="ARBA00023244"/>
    </source>
</evidence>
<evidence type="ECO:0000256" key="6">
    <source>
        <dbReference type="ARBA" id="ARBA00037589"/>
    </source>
</evidence>
<dbReference type="SUPFAM" id="SSF69618">
    <property type="entry name" value="HemD-like"/>
    <property type="match status" value="1"/>
</dbReference>
<sequence length="226" mass="25740">MESLGAKCVSLPMIAIRPIEDQSHVQKQLQDLENINWIVFTSVNTVNYFFEAIEKFNIKVHFLTDLRIATVGETTKAALEKIGYRSNFVPIEYTAKMLAKQLPIFGDERILIPQSSKANNEYVELLKDQCQEVITLPIYENYSPIYSKGEIETVLKERLDWITFFSGSAVTNFYEHLERYELELGDEKLAVIGPSTNEVLEKYGSVATIMANPYTEEGLIAAIKKI</sequence>
<dbReference type="CDD" id="cd06578">
    <property type="entry name" value="HemD"/>
    <property type="match status" value="1"/>
</dbReference>
<evidence type="ECO:0000256" key="4">
    <source>
        <dbReference type="ARBA" id="ARBA00023239"/>
    </source>
</evidence>
<keyword evidence="12" id="KW-1185">Reference proteome</keyword>
<evidence type="ECO:0000256" key="7">
    <source>
        <dbReference type="ARBA" id="ARBA00040167"/>
    </source>
</evidence>
<dbReference type="Pfam" id="PF02602">
    <property type="entry name" value="HEM4"/>
    <property type="match status" value="1"/>
</dbReference>
<evidence type="ECO:0000259" key="10">
    <source>
        <dbReference type="Pfam" id="PF02602"/>
    </source>
</evidence>
<dbReference type="Proteomes" id="UP000470771">
    <property type="component" value="Unassembled WGS sequence"/>
</dbReference>
<evidence type="ECO:0000256" key="3">
    <source>
        <dbReference type="ARBA" id="ARBA00013109"/>
    </source>
</evidence>
<dbReference type="UniPathway" id="UPA00251">
    <property type="reaction ID" value="UER00320"/>
</dbReference>
<dbReference type="PANTHER" id="PTHR38042:SF1">
    <property type="entry name" value="UROPORPHYRINOGEN-III SYNTHASE, CHLOROPLASTIC"/>
    <property type="match status" value="1"/>
</dbReference>
<evidence type="ECO:0000256" key="1">
    <source>
        <dbReference type="ARBA" id="ARBA00004772"/>
    </source>
</evidence>
<comment type="pathway">
    <text evidence="1 9">Porphyrin-containing compound metabolism; protoporphyrin-IX biosynthesis; coproporphyrinogen-III from 5-aminolevulinate: step 3/4.</text>
</comment>
<name>A0A6N9NFU4_9FLAO</name>
<evidence type="ECO:0000313" key="11">
    <source>
        <dbReference type="EMBL" id="NBG64662.1"/>
    </source>
</evidence>
<dbReference type="EMBL" id="WWNE01000003">
    <property type="protein sequence ID" value="NBG64662.1"/>
    <property type="molecule type" value="Genomic_DNA"/>
</dbReference>
<gene>
    <name evidence="11" type="ORF">GQN54_00945</name>
</gene>
<comment type="catalytic activity">
    <reaction evidence="8 9">
        <text>hydroxymethylbilane = uroporphyrinogen III + H2O</text>
        <dbReference type="Rhea" id="RHEA:18965"/>
        <dbReference type="ChEBI" id="CHEBI:15377"/>
        <dbReference type="ChEBI" id="CHEBI:57308"/>
        <dbReference type="ChEBI" id="CHEBI:57845"/>
        <dbReference type="EC" id="4.2.1.75"/>
    </reaction>
</comment>
<dbReference type="EC" id="4.2.1.75" evidence="3 9"/>
<protein>
    <recommendedName>
        <fullName evidence="7 9">Uroporphyrinogen-III synthase</fullName>
        <ecNumber evidence="3 9">4.2.1.75</ecNumber>
    </recommendedName>
</protein>
<dbReference type="GO" id="GO:0006780">
    <property type="term" value="P:uroporphyrinogen III biosynthetic process"/>
    <property type="evidence" value="ECO:0007669"/>
    <property type="project" value="UniProtKB-UniRule"/>
</dbReference>
<keyword evidence="5 9" id="KW-0627">Porphyrin biosynthesis</keyword>
<dbReference type="Gene3D" id="3.40.50.10090">
    <property type="match status" value="2"/>
</dbReference>
<proteinExistence type="inferred from homology"/>
<dbReference type="InterPro" id="IPR003754">
    <property type="entry name" value="4pyrrol_synth_uPrphyn_synth"/>
</dbReference>
<evidence type="ECO:0000256" key="8">
    <source>
        <dbReference type="ARBA" id="ARBA00048617"/>
    </source>
</evidence>
<comment type="similarity">
    <text evidence="2 9">Belongs to the uroporphyrinogen-III synthase family.</text>
</comment>
<keyword evidence="4 9" id="KW-0456">Lyase</keyword>
<evidence type="ECO:0000256" key="9">
    <source>
        <dbReference type="RuleBase" id="RU366031"/>
    </source>
</evidence>
<dbReference type="InterPro" id="IPR036108">
    <property type="entry name" value="4pyrrol_syn_uPrphyn_synt_sf"/>
</dbReference>
<dbReference type="GO" id="GO:0006782">
    <property type="term" value="P:protoporphyrinogen IX biosynthetic process"/>
    <property type="evidence" value="ECO:0007669"/>
    <property type="project" value="UniProtKB-UniRule"/>
</dbReference>
<evidence type="ECO:0000313" key="12">
    <source>
        <dbReference type="Proteomes" id="UP000470771"/>
    </source>
</evidence>
<comment type="caution">
    <text evidence="11">The sequence shown here is derived from an EMBL/GenBank/DDBJ whole genome shotgun (WGS) entry which is preliminary data.</text>
</comment>
<evidence type="ECO:0000256" key="2">
    <source>
        <dbReference type="ARBA" id="ARBA00008133"/>
    </source>
</evidence>
<dbReference type="AlphaFoldDB" id="A0A6N9NFU4"/>
<feature type="domain" description="Tetrapyrrole biosynthesis uroporphyrinogen III synthase" evidence="10">
    <location>
        <begin position="2"/>
        <end position="221"/>
    </location>
</feature>
<dbReference type="PANTHER" id="PTHR38042">
    <property type="entry name" value="UROPORPHYRINOGEN-III SYNTHASE, CHLOROPLASTIC"/>
    <property type="match status" value="1"/>
</dbReference>
<accession>A0A6N9NFU4</accession>
<dbReference type="GO" id="GO:0004852">
    <property type="term" value="F:uroporphyrinogen-III synthase activity"/>
    <property type="evidence" value="ECO:0007669"/>
    <property type="project" value="UniProtKB-UniRule"/>
</dbReference>